<dbReference type="RefSeq" id="WP_094606526.1">
    <property type="nucleotide sequence ID" value="NZ_CP155573.1"/>
</dbReference>
<dbReference type="EMBL" id="CP155573">
    <property type="protein sequence ID" value="XFO69486.1"/>
    <property type="molecule type" value="Genomic_DNA"/>
</dbReference>
<dbReference type="InterPro" id="IPR051457">
    <property type="entry name" value="2-oxoacid:Fd_oxidoreductase"/>
</dbReference>
<dbReference type="InterPro" id="IPR011766">
    <property type="entry name" value="TPP_enzyme_TPP-bd"/>
</dbReference>
<organism evidence="3 4">
    <name type="scientific">Sporomusa silvacetica DSM 10669</name>
    <dbReference type="NCBI Taxonomy" id="1123289"/>
    <lineage>
        <taxon>Bacteria</taxon>
        <taxon>Bacillati</taxon>
        <taxon>Bacillota</taxon>
        <taxon>Negativicutes</taxon>
        <taxon>Selenomonadales</taxon>
        <taxon>Sporomusaceae</taxon>
        <taxon>Sporomusa</taxon>
    </lineage>
</organism>
<keyword evidence="1" id="KW-0560">Oxidoreductase</keyword>
<feature type="domain" description="Thiamine pyrophosphate enzyme TPP-binding" evidence="2">
    <location>
        <begin position="50"/>
        <end position="196"/>
    </location>
</feature>
<dbReference type="CDD" id="cd03375">
    <property type="entry name" value="TPP_OGFOR"/>
    <property type="match status" value="1"/>
</dbReference>
<sequence>MENLLAKYFRPKLPHIWCPGCGNGIVTACVARAIDKLQLDQDKTAIISGIGCSSRASGYLNFDTVHTAHGRAIPFATGVKLTKPEHNVIVLTGDGDATAIGGNHFIHAARRNINLTVVVYNNNIYGMTGGQFSPLTPHMSMATTAPYGNVDRPFDMYELAKGAGATFIARATTYHANLLTDLIAKAISHKGFALVEAISACPISFGRQNKMGGPAKMMKWQRDHAVMVEAMAKMDQTQLEGKFPIGVLYQGEGQEYVTEYQKVIQRAMGSDK</sequence>
<reference evidence="3" key="1">
    <citation type="submission" date="2024-05" db="EMBL/GenBank/DDBJ databases">
        <title>Isolation and characterization of Sporomusa carbonis sp. nov., a carboxydotrophic hydrogenogen in the genus of Sporomusa isolated from a charcoal burning pile.</title>
        <authorList>
            <person name="Boeer T."/>
            <person name="Rosenbaum F."/>
            <person name="Eysell L."/>
            <person name="Mueller V."/>
            <person name="Daniel R."/>
            <person name="Poehlein A."/>
        </authorList>
    </citation>
    <scope>NUCLEOTIDE SEQUENCE [LARGE SCALE GENOMIC DNA]</scope>
    <source>
        <strain evidence="3">DSM 10669</strain>
    </source>
</reference>
<keyword evidence="4" id="KW-1185">Reference proteome</keyword>
<dbReference type="SUPFAM" id="SSF52518">
    <property type="entry name" value="Thiamin diphosphate-binding fold (THDP-binding)"/>
    <property type="match status" value="1"/>
</dbReference>
<accession>A0ABZ3IUT5</accession>
<dbReference type="PROSITE" id="PS51257">
    <property type="entry name" value="PROKAR_LIPOPROTEIN"/>
    <property type="match status" value="1"/>
</dbReference>
<dbReference type="PANTHER" id="PTHR48084:SF1">
    <property type="entry name" value="2-OXOGLUTARATE SYNTHASE SUBUNIT KORB"/>
    <property type="match status" value="1"/>
</dbReference>
<evidence type="ECO:0000313" key="4">
    <source>
        <dbReference type="Proteomes" id="UP000216752"/>
    </source>
</evidence>
<dbReference type="Gene3D" id="3.40.50.970">
    <property type="match status" value="1"/>
</dbReference>
<evidence type="ECO:0000256" key="1">
    <source>
        <dbReference type="ARBA" id="ARBA00023002"/>
    </source>
</evidence>
<evidence type="ECO:0000259" key="2">
    <source>
        <dbReference type="Pfam" id="PF02775"/>
    </source>
</evidence>
<dbReference type="PANTHER" id="PTHR48084">
    <property type="entry name" value="2-OXOGLUTARATE OXIDOREDUCTASE SUBUNIT KORB-RELATED"/>
    <property type="match status" value="1"/>
</dbReference>
<protein>
    <recommendedName>
        <fullName evidence="2">Thiamine pyrophosphate enzyme TPP-binding domain-containing protein</fullName>
    </recommendedName>
</protein>
<dbReference type="Proteomes" id="UP000216752">
    <property type="component" value="Chromosome"/>
</dbReference>
<dbReference type="InterPro" id="IPR029061">
    <property type="entry name" value="THDP-binding"/>
</dbReference>
<evidence type="ECO:0000313" key="3">
    <source>
        <dbReference type="EMBL" id="XFO69486.1"/>
    </source>
</evidence>
<dbReference type="Pfam" id="PF02775">
    <property type="entry name" value="TPP_enzyme_C"/>
    <property type="match status" value="1"/>
</dbReference>
<gene>
    <name evidence="3" type="ORF">SPSIL_057200</name>
</gene>
<name>A0ABZ3IUT5_9FIRM</name>
<proteinExistence type="predicted"/>